<dbReference type="InterPro" id="IPR010992">
    <property type="entry name" value="IHF-like_DNA-bd_dom_sf"/>
</dbReference>
<dbReference type="Pfam" id="PF00216">
    <property type="entry name" value="Bac_DNA_binding"/>
    <property type="match status" value="1"/>
</dbReference>
<dbReference type="PANTHER" id="PTHR33175">
    <property type="entry name" value="DNA-BINDING PROTEIN HU"/>
    <property type="match status" value="1"/>
</dbReference>
<sequence>MKRLTKAELVERLAESSNLTKTKAELVLTALAIIVGDAVLVDGMRVTLPDLGTFALKHRAARTGRNPATGEAIQIPASTTISFKPAKRGA</sequence>
<comment type="caution">
    <text evidence="5">The sequence shown here is derived from an EMBL/GenBank/DDBJ whole genome shotgun (WGS) entry which is preliminary data.</text>
</comment>
<protein>
    <submittedName>
        <fullName evidence="5">HU family DNA-binding protein</fullName>
    </submittedName>
</protein>
<comment type="similarity">
    <text evidence="1 4">Belongs to the bacterial histone-like protein family.</text>
</comment>
<gene>
    <name evidence="5" type="ORF">D2T29_19745</name>
</gene>
<dbReference type="InterPro" id="IPR000119">
    <property type="entry name" value="Hist_DNA-bd"/>
</dbReference>
<accession>A0A443K267</accession>
<proteinExistence type="inferred from homology"/>
<dbReference type="RefSeq" id="WP_128233838.1">
    <property type="nucleotide sequence ID" value="NZ_SAUY01000038.1"/>
</dbReference>
<dbReference type="CDD" id="cd13831">
    <property type="entry name" value="HU"/>
    <property type="match status" value="1"/>
</dbReference>
<evidence type="ECO:0000256" key="4">
    <source>
        <dbReference type="RuleBase" id="RU003939"/>
    </source>
</evidence>
<dbReference type="AlphaFoldDB" id="A0A443K267"/>
<dbReference type="GO" id="GO:0003677">
    <property type="term" value="F:DNA binding"/>
    <property type="evidence" value="ECO:0007669"/>
    <property type="project" value="UniProtKB-KW"/>
</dbReference>
<dbReference type="PANTHER" id="PTHR33175:SF3">
    <property type="entry name" value="DNA-BINDING PROTEIN HU-BETA"/>
    <property type="match status" value="1"/>
</dbReference>
<keyword evidence="2" id="KW-0226">DNA condensation</keyword>
<keyword evidence="3 5" id="KW-0238">DNA-binding</keyword>
<evidence type="ECO:0000256" key="1">
    <source>
        <dbReference type="ARBA" id="ARBA00010529"/>
    </source>
</evidence>
<dbReference type="GO" id="GO:0030527">
    <property type="term" value="F:structural constituent of chromatin"/>
    <property type="evidence" value="ECO:0007669"/>
    <property type="project" value="InterPro"/>
</dbReference>
<dbReference type="GO" id="GO:0030261">
    <property type="term" value="P:chromosome condensation"/>
    <property type="evidence" value="ECO:0007669"/>
    <property type="project" value="UniProtKB-KW"/>
</dbReference>
<reference evidence="5 6" key="1">
    <citation type="submission" date="2019-01" db="EMBL/GenBank/DDBJ databases">
        <title>Sinorhodobacter populi sp. nov. isolated from the symptomatic bark tissue of Populus euramericana canker.</title>
        <authorList>
            <person name="Xu G."/>
        </authorList>
    </citation>
    <scope>NUCLEOTIDE SEQUENCE [LARGE SCALE GENOMIC DNA]</scope>
    <source>
        <strain evidence="5 6">07D10-4-3</strain>
    </source>
</reference>
<name>A0A443K267_9RHOB</name>
<dbReference type="Gene3D" id="4.10.520.10">
    <property type="entry name" value="IHF-like DNA-binding proteins"/>
    <property type="match status" value="1"/>
</dbReference>
<evidence type="ECO:0000256" key="3">
    <source>
        <dbReference type="ARBA" id="ARBA00023125"/>
    </source>
</evidence>
<evidence type="ECO:0000256" key="2">
    <source>
        <dbReference type="ARBA" id="ARBA00023067"/>
    </source>
</evidence>
<dbReference type="Proteomes" id="UP000284451">
    <property type="component" value="Unassembled WGS sequence"/>
</dbReference>
<reference evidence="5 6" key="2">
    <citation type="submission" date="2019-01" db="EMBL/GenBank/DDBJ databases">
        <authorList>
            <person name="Li Y."/>
        </authorList>
    </citation>
    <scope>NUCLEOTIDE SEQUENCE [LARGE SCALE GENOMIC DNA]</scope>
    <source>
        <strain evidence="5 6">07D10-4-3</strain>
    </source>
</reference>
<dbReference type="EMBL" id="SAUY01000038">
    <property type="protein sequence ID" value="RWR26813.1"/>
    <property type="molecule type" value="Genomic_DNA"/>
</dbReference>
<dbReference type="SMART" id="SM00411">
    <property type="entry name" value="BHL"/>
    <property type="match status" value="1"/>
</dbReference>
<evidence type="ECO:0000313" key="6">
    <source>
        <dbReference type="Proteomes" id="UP000284451"/>
    </source>
</evidence>
<dbReference type="SUPFAM" id="SSF47729">
    <property type="entry name" value="IHF-like DNA-binding proteins"/>
    <property type="match status" value="1"/>
</dbReference>
<dbReference type="PRINTS" id="PR01727">
    <property type="entry name" value="DNABINDINGHU"/>
</dbReference>
<evidence type="ECO:0000313" key="5">
    <source>
        <dbReference type="EMBL" id="RWR26813.1"/>
    </source>
</evidence>
<organism evidence="5 6">
    <name type="scientific">Paenirhodobacter populi</name>
    <dbReference type="NCBI Taxonomy" id="2306993"/>
    <lineage>
        <taxon>Bacteria</taxon>
        <taxon>Pseudomonadati</taxon>
        <taxon>Pseudomonadota</taxon>
        <taxon>Alphaproteobacteria</taxon>
        <taxon>Rhodobacterales</taxon>
        <taxon>Rhodobacter group</taxon>
        <taxon>Paenirhodobacter</taxon>
    </lineage>
</organism>